<protein>
    <submittedName>
        <fullName evidence="2">Uncharacterized protein</fullName>
    </submittedName>
</protein>
<organism evidence="2 3">
    <name type="scientific">Colletotrichum navitas</name>
    <dbReference type="NCBI Taxonomy" id="681940"/>
    <lineage>
        <taxon>Eukaryota</taxon>
        <taxon>Fungi</taxon>
        <taxon>Dikarya</taxon>
        <taxon>Ascomycota</taxon>
        <taxon>Pezizomycotina</taxon>
        <taxon>Sordariomycetes</taxon>
        <taxon>Hypocreomycetidae</taxon>
        <taxon>Glomerellales</taxon>
        <taxon>Glomerellaceae</taxon>
        <taxon>Colletotrichum</taxon>
        <taxon>Colletotrichum graminicola species complex</taxon>
    </lineage>
</organism>
<reference evidence="2" key="1">
    <citation type="submission" date="2021-06" db="EMBL/GenBank/DDBJ databases">
        <title>Comparative genomics, transcriptomics and evolutionary studies reveal genomic signatures of adaptation to plant cell wall in hemibiotrophic fungi.</title>
        <authorList>
            <consortium name="DOE Joint Genome Institute"/>
            <person name="Baroncelli R."/>
            <person name="Diaz J.F."/>
            <person name="Benocci T."/>
            <person name="Peng M."/>
            <person name="Battaglia E."/>
            <person name="Haridas S."/>
            <person name="Andreopoulos W."/>
            <person name="Labutti K."/>
            <person name="Pangilinan J."/>
            <person name="Floch G.L."/>
            <person name="Makela M.R."/>
            <person name="Henrissat B."/>
            <person name="Grigoriev I.V."/>
            <person name="Crouch J.A."/>
            <person name="De Vries R.P."/>
            <person name="Sukno S.A."/>
            <person name="Thon M.R."/>
        </authorList>
    </citation>
    <scope>NUCLEOTIDE SEQUENCE</scope>
    <source>
        <strain evidence="2">CBS 125086</strain>
    </source>
</reference>
<dbReference type="GeneID" id="85436727"/>
<evidence type="ECO:0000313" key="3">
    <source>
        <dbReference type="Proteomes" id="UP001230504"/>
    </source>
</evidence>
<name>A0AAD8PTR7_9PEZI</name>
<dbReference type="RefSeq" id="XP_060411007.1">
    <property type="nucleotide sequence ID" value="XM_060552487.1"/>
</dbReference>
<sequence length="193" mass="21759">MRLDREMGCSWPPLLRRKTNTVEPVKSCRPGEPLLLWSLPLYAVQQNHSTAARLALADCPRNRCPLVHRPGSVSNPEWIEVRAQGRRGAFSFAAQPRCPEGQDRTKNTKTFGGHQDIFYRVILCPMIPFSCLPVPRKWSGSLVPVSLPPFPASEEPLDLPLACSFHLDSSTDKPRPRHHQNLTLLDSDHHFSP</sequence>
<dbReference type="EMBL" id="JAHLJV010000060">
    <property type="protein sequence ID" value="KAK1579929.1"/>
    <property type="molecule type" value="Genomic_DNA"/>
</dbReference>
<accession>A0AAD8PTR7</accession>
<feature type="region of interest" description="Disordered" evidence="1">
    <location>
        <begin position="169"/>
        <end position="193"/>
    </location>
</feature>
<gene>
    <name evidence="2" type="ORF">LY79DRAFT_329322</name>
</gene>
<dbReference type="Proteomes" id="UP001230504">
    <property type="component" value="Unassembled WGS sequence"/>
</dbReference>
<evidence type="ECO:0000313" key="2">
    <source>
        <dbReference type="EMBL" id="KAK1579929.1"/>
    </source>
</evidence>
<evidence type="ECO:0000256" key="1">
    <source>
        <dbReference type="SAM" id="MobiDB-lite"/>
    </source>
</evidence>
<proteinExistence type="predicted"/>
<dbReference type="AlphaFoldDB" id="A0AAD8PTR7"/>
<comment type="caution">
    <text evidence="2">The sequence shown here is derived from an EMBL/GenBank/DDBJ whole genome shotgun (WGS) entry which is preliminary data.</text>
</comment>
<keyword evidence="3" id="KW-1185">Reference proteome</keyword>